<dbReference type="KEGG" id="rmar:GBA65_20560"/>
<dbReference type="AlphaFoldDB" id="A0A6G8Q384"/>
<keyword evidence="7" id="KW-0472">Membrane</keyword>
<protein>
    <recommendedName>
        <fullName evidence="10">Vitamin K epoxide reductase domain-containing protein</fullName>
    </recommendedName>
</protein>
<evidence type="ECO:0000256" key="8">
    <source>
        <dbReference type="ARBA" id="ARBA00023157"/>
    </source>
</evidence>
<evidence type="ECO:0000256" key="9">
    <source>
        <dbReference type="ARBA" id="ARBA00023284"/>
    </source>
</evidence>
<dbReference type="InterPro" id="IPR038354">
    <property type="entry name" value="VKOR_sf"/>
</dbReference>
<dbReference type="GO" id="GO:0048038">
    <property type="term" value="F:quinone binding"/>
    <property type="evidence" value="ECO:0007669"/>
    <property type="project" value="UniProtKB-KW"/>
</dbReference>
<evidence type="ECO:0000256" key="1">
    <source>
        <dbReference type="ARBA" id="ARBA00004141"/>
    </source>
</evidence>
<name>A0A6G8Q384_9ACTN</name>
<evidence type="ECO:0000313" key="11">
    <source>
        <dbReference type="EMBL" id="QIN80932.1"/>
    </source>
</evidence>
<keyword evidence="5" id="KW-1133">Transmembrane helix</keyword>
<evidence type="ECO:0000256" key="6">
    <source>
        <dbReference type="ARBA" id="ARBA00023002"/>
    </source>
</evidence>
<evidence type="ECO:0000256" key="2">
    <source>
        <dbReference type="ARBA" id="ARBA00006214"/>
    </source>
</evidence>
<proteinExistence type="inferred from homology"/>
<evidence type="ECO:0000259" key="10">
    <source>
        <dbReference type="Pfam" id="PF07884"/>
    </source>
</evidence>
<dbReference type="GO" id="GO:0016491">
    <property type="term" value="F:oxidoreductase activity"/>
    <property type="evidence" value="ECO:0007669"/>
    <property type="project" value="UniProtKB-KW"/>
</dbReference>
<evidence type="ECO:0000256" key="4">
    <source>
        <dbReference type="ARBA" id="ARBA00022719"/>
    </source>
</evidence>
<evidence type="ECO:0000256" key="3">
    <source>
        <dbReference type="ARBA" id="ARBA00022692"/>
    </source>
</evidence>
<dbReference type="InterPro" id="IPR012932">
    <property type="entry name" value="VKOR"/>
</dbReference>
<organism evidence="11 12">
    <name type="scientific">Rubrobacter marinus</name>
    <dbReference type="NCBI Taxonomy" id="2653852"/>
    <lineage>
        <taxon>Bacteria</taxon>
        <taxon>Bacillati</taxon>
        <taxon>Actinomycetota</taxon>
        <taxon>Rubrobacteria</taxon>
        <taxon>Rubrobacterales</taxon>
        <taxon>Rubrobacteraceae</taxon>
        <taxon>Rubrobacter</taxon>
    </lineage>
</organism>
<dbReference type="EMBL" id="CP045121">
    <property type="protein sequence ID" value="QIN80932.1"/>
    <property type="molecule type" value="Genomic_DNA"/>
</dbReference>
<dbReference type="Gene3D" id="1.20.1440.130">
    <property type="entry name" value="VKOR domain"/>
    <property type="match status" value="1"/>
</dbReference>
<dbReference type="GO" id="GO:0016020">
    <property type="term" value="C:membrane"/>
    <property type="evidence" value="ECO:0007669"/>
    <property type="project" value="UniProtKB-SubCell"/>
</dbReference>
<evidence type="ECO:0000256" key="5">
    <source>
        <dbReference type="ARBA" id="ARBA00022989"/>
    </source>
</evidence>
<keyword evidence="8" id="KW-1015">Disulfide bond</keyword>
<keyword evidence="4" id="KW-0874">Quinone</keyword>
<sequence>MGVISLYQLGVIKHLPDPPLSVFDSDKVDASEEAYALFQTPDGPIGLGSYAATLGLAAMGGRDRAEEHPLIPLALAAKVAFDALQAGKLTVDQITKHRALCSYCLVAAGATFATVPLVLPEARAALRALRSG</sequence>
<keyword evidence="12" id="KW-1185">Reference proteome</keyword>
<keyword evidence="9" id="KW-0676">Redox-active center</keyword>
<dbReference type="Proteomes" id="UP000502706">
    <property type="component" value="Chromosome"/>
</dbReference>
<evidence type="ECO:0000313" key="12">
    <source>
        <dbReference type="Proteomes" id="UP000502706"/>
    </source>
</evidence>
<comment type="similarity">
    <text evidence="2">Belongs to the VKOR family.</text>
</comment>
<reference evidence="11 12" key="1">
    <citation type="submission" date="2019-10" db="EMBL/GenBank/DDBJ databases">
        <title>Rubrobacter sp nov SCSIO 52915 isolated from a deep-sea sediment in the South China Sea.</title>
        <authorList>
            <person name="Chen R.W."/>
        </authorList>
    </citation>
    <scope>NUCLEOTIDE SEQUENCE [LARGE SCALE GENOMIC DNA]</scope>
    <source>
        <strain evidence="11 12">SCSIO 52915</strain>
    </source>
</reference>
<keyword evidence="6" id="KW-0560">Oxidoreductase</keyword>
<accession>A0A6G8Q384</accession>
<keyword evidence="3" id="KW-0812">Transmembrane</keyword>
<evidence type="ECO:0000256" key="7">
    <source>
        <dbReference type="ARBA" id="ARBA00023136"/>
    </source>
</evidence>
<dbReference type="Pfam" id="PF07884">
    <property type="entry name" value="VKOR"/>
    <property type="match status" value="1"/>
</dbReference>
<gene>
    <name evidence="11" type="ORF">GBA65_20560</name>
</gene>
<feature type="domain" description="Vitamin K epoxide reductase" evidence="10">
    <location>
        <begin position="4"/>
        <end position="118"/>
    </location>
</feature>
<comment type="subcellular location">
    <subcellularLocation>
        <location evidence="1">Membrane</location>
        <topology evidence="1">Multi-pass membrane protein</topology>
    </subcellularLocation>
</comment>